<keyword evidence="6 8" id="KW-0802">TPR repeat</keyword>
<dbReference type="FunFam" id="1.25.40.10:FF:000017">
    <property type="entry name" value="NADPH oxidase regulator NoxR"/>
    <property type="match status" value="1"/>
</dbReference>
<evidence type="ECO:0000256" key="8">
    <source>
        <dbReference type="PROSITE-ProRule" id="PRU00339"/>
    </source>
</evidence>
<dbReference type="InterPro" id="IPR000270">
    <property type="entry name" value="PB1_dom"/>
</dbReference>
<dbReference type="GO" id="GO:0045730">
    <property type="term" value="P:respiratory burst"/>
    <property type="evidence" value="ECO:0007669"/>
    <property type="project" value="InterPro"/>
</dbReference>
<dbReference type="Gene3D" id="3.10.20.90">
    <property type="entry name" value="Phosphatidylinositol 3-kinase Catalytic Subunit, Chain A, domain 1"/>
    <property type="match status" value="1"/>
</dbReference>
<dbReference type="KEGG" id="gsh:117346015"/>
<dbReference type="SUPFAM" id="SSF54277">
    <property type="entry name" value="CAD &amp; PB1 domains"/>
    <property type="match status" value="1"/>
</dbReference>
<evidence type="ECO:0000256" key="5">
    <source>
        <dbReference type="ARBA" id="ARBA00022737"/>
    </source>
</evidence>
<protein>
    <submittedName>
        <fullName evidence="12">Neutrophil cytosol factor 2</fullName>
    </submittedName>
</protein>
<feature type="domain" description="SH3" evidence="10">
    <location>
        <begin position="457"/>
        <end position="516"/>
    </location>
</feature>
<feature type="repeat" description="TPR" evidence="8">
    <location>
        <begin position="37"/>
        <end position="70"/>
    </location>
</feature>
<dbReference type="Gene3D" id="2.30.30.40">
    <property type="entry name" value="SH3 Domains"/>
    <property type="match status" value="2"/>
</dbReference>
<evidence type="ECO:0000256" key="7">
    <source>
        <dbReference type="PROSITE-ProRule" id="PRU00192"/>
    </source>
</evidence>
<dbReference type="GO" id="GO:0042554">
    <property type="term" value="P:superoxide anion generation"/>
    <property type="evidence" value="ECO:0007669"/>
    <property type="project" value="TreeGrafter"/>
</dbReference>
<evidence type="ECO:0000313" key="11">
    <source>
        <dbReference type="Proteomes" id="UP000515159"/>
    </source>
</evidence>
<comment type="similarity">
    <text evidence="2">Belongs to the NCF2/NOXA1 family.</text>
</comment>
<sequence length="521" mass="59449">MSLAESIRFWSEGVSAADKKDWKTALDAFTSIQDPHSKICFNIGCIYQILNDLDKAEKAFTRSIERDKHLAAAFFQRGTLYLKKGDYKRGLQDFTEAFTQLRGNQLIDYKILGLQFKLYNIEILYNMALAHAFLQDWWKAEENLRLAVSLKTESTESRHNKIDKALECILKQKVYDAVEIPVGRMFRPNEKQVAQLEKKDLLGKAVVVASVVDKDNFSGFAPLQPQAIELPPRPKTPEILKALEGEPHRVLFEFIPETEQELQVLPGNIVFMLTKGEDNWATIMFNGKKGIVPYNYLKPMELRIQPQPQQEQIAPESNIPAPPTSVAPQMPRIVIDNASHSSSDLQREETWKAHYTVKVHCKYTVALQAAEAQGYSDILDRVCQKLQLQKECTRLSYRSINSEELVPLNEESIKVAWSQAKNHYLKLWCDYAEVERMTSEKNIDVKDIGQQKEALEEKASEVVALFDYEAIEPEDLEFHQGDVILVLSKVNEDWWEGQCNGKVGIFPTSFVGEHIAKTPGI</sequence>
<evidence type="ECO:0000256" key="2">
    <source>
        <dbReference type="ARBA" id="ARBA00008051"/>
    </source>
</evidence>
<dbReference type="FunCoup" id="A0A6P8P6L8">
    <property type="interactions" value="268"/>
</dbReference>
<evidence type="ECO:0000256" key="9">
    <source>
        <dbReference type="SAM" id="MobiDB-lite"/>
    </source>
</evidence>
<dbReference type="InterPro" id="IPR019734">
    <property type="entry name" value="TPR_rpt"/>
</dbReference>
<dbReference type="Pfam" id="PF00018">
    <property type="entry name" value="SH3_1"/>
    <property type="match status" value="2"/>
</dbReference>
<dbReference type="InterPro" id="IPR051864">
    <property type="entry name" value="NCF2_NOXA1"/>
</dbReference>
<organism evidence="11 12">
    <name type="scientific">Geotrypetes seraphini</name>
    <name type="common">Gaboon caecilian</name>
    <name type="synonym">Caecilia seraphini</name>
    <dbReference type="NCBI Taxonomy" id="260995"/>
    <lineage>
        <taxon>Eukaryota</taxon>
        <taxon>Metazoa</taxon>
        <taxon>Chordata</taxon>
        <taxon>Craniata</taxon>
        <taxon>Vertebrata</taxon>
        <taxon>Euteleostomi</taxon>
        <taxon>Amphibia</taxon>
        <taxon>Gymnophiona</taxon>
        <taxon>Geotrypetes</taxon>
    </lineage>
</organism>
<dbReference type="SMART" id="SM00666">
    <property type="entry name" value="PB1"/>
    <property type="match status" value="1"/>
</dbReference>
<dbReference type="Pfam" id="PF13181">
    <property type="entry name" value="TPR_8"/>
    <property type="match status" value="1"/>
</dbReference>
<feature type="region of interest" description="Disordered" evidence="9">
    <location>
        <begin position="307"/>
        <end position="328"/>
    </location>
</feature>
<feature type="domain" description="SH3" evidence="10">
    <location>
        <begin position="243"/>
        <end position="302"/>
    </location>
</feature>
<evidence type="ECO:0000256" key="1">
    <source>
        <dbReference type="ARBA" id="ARBA00004496"/>
    </source>
</evidence>
<dbReference type="Proteomes" id="UP000515159">
    <property type="component" value="Chromosome 12"/>
</dbReference>
<comment type="subcellular location">
    <subcellularLocation>
        <location evidence="1">Cytoplasm</location>
    </subcellularLocation>
</comment>
<evidence type="ECO:0000256" key="3">
    <source>
        <dbReference type="ARBA" id="ARBA00022443"/>
    </source>
</evidence>
<dbReference type="InterPro" id="IPR011990">
    <property type="entry name" value="TPR-like_helical_dom_sf"/>
</dbReference>
<feature type="compositionally biased region" description="Low complexity" evidence="9">
    <location>
        <begin position="307"/>
        <end position="316"/>
    </location>
</feature>
<keyword evidence="5" id="KW-0677">Repeat</keyword>
<dbReference type="PROSITE" id="PS50002">
    <property type="entry name" value="SH3"/>
    <property type="match status" value="2"/>
</dbReference>
<keyword evidence="11" id="KW-1185">Reference proteome</keyword>
<dbReference type="GO" id="GO:0006909">
    <property type="term" value="P:phagocytosis"/>
    <property type="evidence" value="ECO:0007669"/>
    <property type="project" value="InterPro"/>
</dbReference>
<dbReference type="OrthoDB" id="9450131at2759"/>
<dbReference type="SUPFAM" id="SSF48452">
    <property type="entry name" value="TPR-like"/>
    <property type="match status" value="1"/>
</dbReference>
<dbReference type="PRINTS" id="PR00499">
    <property type="entry name" value="P67PHOX"/>
</dbReference>
<dbReference type="InterPro" id="IPR036028">
    <property type="entry name" value="SH3-like_dom_sf"/>
</dbReference>
<evidence type="ECO:0000256" key="4">
    <source>
        <dbReference type="ARBA" id="ARBA00022490"/>
    </source>
</evidence>
<dbReference type="CDD" id="cd12046">
    <property type="entry name" value="SH3_p67phox_C"/>
    <property type="match status" value="1"/>
</dbReference>
<dbReference type="GO" id="GO:0043020">
    <property type="term" value="C:NADPH oxidase complex"/>
    <property type="evidence" value="ECO:0007669"/>
    <property type="project" value="InterPro"/>
</dbReference>
<name>A0A6P8P6L8_GEOSA</name>
<dbReference type="RefSeq" id="XP_033771106.1">
    <property type="nucleotide sequence ID" value="XM_033915215.1"/>
</dbReference>
<evidence type="ECO:0000256" key="6">
    <source>
        <dbReference type="ARBA" id="ARBA00022803"/>
    </source>
</evidence>
<gene>
    <name evidence="12" type="primary">NCF2</name>
</gene>
<keyword evidence="3 7" id="KW-0728">SH3 domain</keyword>
<evidence type="ECO:0000313" key="12">
    <source>
        <dbReference type="RefSeq" id="XP_033771106.1"/>
    </source>
</evidence>
<evidence type="ECO:0000259" key="10">
    <source>
        <dbReference type="PROSITE" id="PS50002"/>
    </source>
</evidence>
<dbReference type="SMART" id="SM00326">
    <property type="entry name" value="SH3"/>
    <property type="match status" value="2"/>
</dbReference>
<dbReference type="PRINTS" id="PR00452">
    <property type="entry name" value="SH3DOMAIN"/>
</dbReference>
<keyword evidence="4" id="KW-0963">Cytoplasm</keyword>
<dbReference type="Gene3D" id="1.25.40.10">
    <property type="entry name" value="Tetratricopeptide repeat domain"/>
    <property type="match status" value="1"/>
</dbReference>
<dbReference type="PROSITE" id="PS50005">
    <property type="entry name" value="TPR"/>
    <property type="match status" value="2"/>
</dbReference>
<accession>A0A6P8P6L8</accession>
<dbReference type="InterPro" id="IPR001452">
    <property type="entry name" value="SH3_domain"/>
</dbReference>
<dbReference type="InterPro" id="IPR034889">
    <property type="entry name" value="NCF2_SH3"/>
</dbReference>
<dbReference type="AlphaFoldDB" id="A0A6P8P6L8"/>
<dbReference type="PANTHER" id="PTHR15175">
    <property type="entry name" value="NEUTROPHIL CYTOSOLIC FACTOR 2, NEUTROPHIL NADPH OXIDASE FACTOR 2"/>
    <property type="match status" value="1"/>
</dbReference>
<dbReference type="GO" id="GO:0016176">
    <property type="term" value="F:superoxide-generating NADPH oxidase activator activity"/>
    <property type="evidence" value="ECO:0007669"/>
    <property type="project" value="InterPro"/>
</dbReference>
<proteinExistence type="inferred from homology"/>
<feature type="repeat" description="TPR" evidence="8">
    <location>
        <begin position="71"/>
        <end position="104"/>
    </location>
</feature>
<dbReference type="SMART" id="SM00028">
    <property type="entry name" value="TPR"/>
    <property type="match status" value="3"/>
</dbReference>
<reference evidence="12" key="1">
    <citation type="submission" date="2025-08" db="UniProtKB">
        <authorList>
            <consortium name="RefSeq"/>
        </authorList>
    </citation>
    <scope>IDENTIFICATION</scope>
</reference>
<dbReference type="GeneID" id="117346015"/>
<dbReference type="GO" id="GO:0005737">
    <property type="term" value="C:cytoplasm"/>
    <property type="evidence" value="ECO:0007669"/>
    <property type="project" value="UniProtKB-SubCell"/>
</dbReference>
<dbReference type="SUPFAM" id="SSF50044">
    <property type="entry name" value="SH3-domain"/>
    <property type="match status" value="2"/>
</dbReference>
<dbReference type="CTD" id="4688"/>
<dbReference type="FunFam" id="2.30.30.40:FF:000096">
    <property type="entry name" value="Neutrophil cytosol factor 2"/>
    <property type="match status" value="1"/>
</dbReference>
<dbReference type="PANTHER" id="PTHR15175:SF3">
    <property type="entry name" value="NEUTROPHIL CYTOSOL FACTOR 2"/>
    <property type="match status" value="1"/>
</dbReference>
<dbReference type="InParanoid" id="A0A6P8P6L8"/>